<evidence type="ECO:0000259" key="1">
    <source>
        <dbReference type="Pfam" id="PF05699"/>
    </source>
</evidence>
<dbReference type="PANTHER" id="PTHR45913:SF19">
    <property type="entry name" value="LOW QUALITY PROTEIN: ZINC FINGER BED DOMAIN-CONTAINING PROTEIN 5-LIKE"/>
    <property type="match status" value="1"/>
</dbReference>
<dbReference type="Proteomes" id="UP001177744">
    <property type="component" value="Unassembled WGS sequence"/>
</dbReference>
<comment type="caution">
    <text evidence="2">The sequence shown here is derived from an EMBL/GenBank/DDBJ whole genome shotgun (WGS) entry which is preliminary data.</text>
</comment>
<organism evidence="2 3">
    <name type="scientific">Cnephaeus nilssonii</name>
    <name type="common">Northern bat</name>
    <name type="synonym">Eptesicus nilssonii</name>
    <dbReference type="NCBI Taxonomy" id="3371016"/>
    <lineage>
        <taxon>Eukaryota</taxon>
        <taxon>Metazoa</taxon>
        <taxon>Chordata</taxon>
        <taxon>Craniata</taxon>
        <taxon>Vertebrata</taxon>
        <taxon>Euteleostomi</taxon>
        <taxon>Mammalia</taxon>
        <taxon>Eutheria</taxon>
        <taxon>Laurasiatheria</taxon>
        <taxon>Chiroptera</taxon>
        <taxon>Yangochiroptera</taxon>
        <taxon>Vespertilionidae</taxon>
        <taxon>Cnephaeus</taxon>
    </lineage>
</organism>
<accession>A0AA40HKC9</accession>
<feature type="domain" description="HAT C-terminal dimerisation" evidence="1">
    <location>
        <begin position="224"/>
        <end position="284"/>
    </location>
</feature>
<evidence type="ECO:0000313" key="3">
    <source>
        <dbReference type="Proteomes" id="UP001177744"/>
    </source>
</evidence>
<dbReference type="PANTHER" id="PTHR45913">
    <property type="entry name" value="EPM2A-INTERACTING PROTEIN 1"/>
    <property type="match status" value="1"/>
</dbReference>
<evidence type="ECO:0000313" key="2">
    <source>
        <dbReference type="EMBL" id="KAK1332829.1"/>
    </source>
</evidence>
<dbReference type="InterPro" id="IPR012337">
    <property type="entry name" value="RNaseH-like_sf"/>
</dbReference>
<sequence>MFVTETFCLYIIHREQLAVKKMSPELHEVLSDVIKIINEIRHKALNSRIFEALCEEMGSQYTHLLHAEELFSDDERVAKLAYLADIFSLLNELNISLQGQLKDVFTLRGKMDAFQKKILLWQMWLAEDLQMFSNFDEYMREKDLNRQVVLVTLVQQHLQSLTESFSHYYPKKEDPRHGNMWIIDTFAANIEDSNLNVNEKESLINLSLDNSLKAKFQSSLSRPHFWISIKSEYPLLSEKAMKILIQFSTTYLCEKTFSSVTAIKTQNRSQLEINTALRLAVMSLESKIHKLISSKQGQISL</sequence>
<dbReference type="AlphaFoldDB" id="A0AA40HKC9"/>
<dbReference type="GO" id="GO:0046983">
    <property type="term" value="F:protein dimerization activity"/>
    <property type="evidence" value="ECO:0007669"/>
    <property type="project" value="InterPro"/>
</dbReference>
<name>A0AA40HKC9_CNENI</name>
<dbReference type="InterPro" id="IPR008906">
    <property type="entry name" value="HATC_C_dom"/>
</dbReference>
<protein>
    <recommendedName>
        <fullName evidence="1">HAT C-terminal dimerisation domain-containing protein</fullName>
    </recommendedName>
</protein>
<proteinExistence type="predicted"/>
<reference evidence="2" key="1">
    <citation type="submission" date="2023-06" db="EMBL/GenBank/DDBJ databases">
        <title>Reference genome for the Northern bat (Eptesicus nilssonii), a most northern bat species.</title>
        <authorList>
            <person name="Laine V.N."/>
            <person name="Pulliainen A.T."/>
            <person name="Lilley T.M."/>
        </authorList>
    </citation>
    <scope>NUCLEOTIDE SEQUENCE</scope>
    <source>
        <strain evidence="2">BLF_Eptnil</strain>
        <tissue evidence="2">Kidney</tissue>
    </source>
</reference>
<keyword evidence="3" id="KW-1185">Reference proteome</keyword>
<gene>
    <name evidence="2" type="ORF">QTO34_006360</name>
</gene>
<dbReference type="SUPFAM" id="SSF53098">
    <property type="entry name" value="Ribonuclease H-like"/>
    <property type="match status" value="1"/>
</dbReference>
<dbReference type="Pfam" id="PF05699">
    <property type="entry name" value="Dimer_Tnp_hAT"/>
    <property type="match status" value="1"/>
</dbReference>
<dbReference type="EMBL" id="JAULJE010000017">
    <property type="protein sequence ID" value="KAK1332829.1"/>
    <property type="molecule type" value="Genomic_DNA"/>
</dbReference>